<accession>A0ABP1HRF5</accession>
<feature type="compositionally biased region" description="Polar residues" evidence="1">
    <location>
        <begin position="84"/>
        <end position="95"/>
    </location>
</feature>
<dbReference type="EMBL" id="CAXDID020000041">
    <property type="protein sequence ID" value="CAL6000677.1"/>
    <property type="molecule type" value="Genomic_DNA"/>
</dbReference>
<evidence type="ECO:0000313" key="3">
    <source>
        <dbReference type="Proteomes" id="UP001642409"/>
    </source>
</evidence>
<comment type="caution">
    <text evidence="2">The sequence shown here is derived from an EMBL/GenBank/DDBJ whole genome shotgun (WGS) entry which is preliminary data.</text>
</comment>
<feature type="region of interest" description="Disordered" evidence="1">
    <location>
        <begin position="84"/>
        <end position="105"/>
    </location>
</feature>
<gene>
    <name evidence="2" type="ORF">HINF_LOCUS16817</name>
</gene>
<protein>
    <submittedName>
        <fullName evidence="2">Hypothetical_protein</fullName>
    </submittedName>
</protein>
<sequence length="126" mass="14292">MNSEQQLALNQAAPEQVVLQVDLDVKTNPIPLPETQQLNWKDDFANPQNLSIQELVNPQTQQIQKSTGLMGDVIQMNQNNQVNYNSHHGTQTLSHSNGNNNNSNGTMSTIQNFFDTLFQKMFMCWD</sequence>
<reference evidence="2 3" key="1">
    <citation type="submission" date="2024-07" db="EMBL/GenBank/DDBJ databases">
        <authorList>
            <person name="Akdeniz Z."/>
        </authorList>
    </citation>
    <scope>NUCLEOTIDE SEQUENCE [LARGE SCALE GENOMIC DNA]</scope>
</reference>
<keyword evidence="3" id="KW-1185">Reference proteome</keyword>
<feature type="compositionally biased region" description="Low complexity" evidence="1">
    <location>
        <begin position="96"/>
        <end position="105"/>
    </location>
</feature>
<dbReference type="Proteomes" id="UP001642409">
    <property type="component" value="Unassembled WGS sequence"/>
</dbReference>
<proteinExistence type="predicted"/>
<organism evidence="2 3">
    <name type="scientific">Hexamita inflata</name>
    <dbReference type="NCBI Taxonomy" id="28002"/>
    <lineage>
        <taxon>Eukaryota</taxon>
        <taxon>Metamonada</taxon>
        <taxon>Diplomonadida</taxon>
        <taxon>Hexamitidae</taxon>
        <taxon>Hexamitinae</taxon>
        <taxon>Hexamita</taxon>
    </lineage>
</organism>
<evidence type="ECO:0000256" key="1">
    <source>
        <dbReference type="SAM" id="MobiDB-lite"/>
    </source>
</evidence>
<name>A0ABP1HRF5_9EUKA</name>
<evidence type="ECO:0000313" key="2">
    <source>
        <dbReference type="EMBL" id="CAL6000677.1"/>
    </source>
</evidence>